<dbReference type="EMBL" id="BQNB010018716">
    <property type="protein sequence ID" value="GJT77494.1"/>
    <property type="molecule type" value="Genomic_DNA"/>
</dbReference>
<comment type="caution">
    <text evidence="2">The sequence shown here is derived from an EMBL/GenBank/DDBJ whole genome shotgun (WGS) entry which is preliminary data.</text>
</comment>
<sequence length="225" mass="24998">MGIWAVRRVPSYGTLCPYLLTPPFGLLPLLAASQPCFCLLQTEVDWDAGPTDDANVEANLPGPVRLGKWASIFVIVFVSSGSFSEPKDSGQDLVQYLVDVLWVLLLWHITAWLEIQNRNRLLAAKGLQVTLLMLFAKGFGNLSQFYGHTMSRMDAEDKYRDSPPPISSSSGDEELKSIGGVGNGLLTKKEIKKNDRGVSKEPNKERKLNEKVFLTTKTFITTYDT</sequence>
<gene>
    <name evidence="2" type="ORF">Tco_1044219</name>
</gene>
<protein>
    <recommendedName>
        <fullName evidence="4">PIN-like protein</fullName>
    </recommendedName>
</protein>
<proteinExistence type="predicted"/>
<evidence type="ECO:0008006" key="4">
    <source>
        <dbReference type="Google" id="ProtNLM"/>
    </source>
</evidence>
<feature type="region of interest" description="Disordered" evidence="1">
    <location>
        <begin position="156"/>
        <end position="181"/>
    </location>
</feature>
<accession>A0ABQ5GQI0</accession>
<name>A0ABQ5GQI0_9ASTR</name>
<organism evidence="2 3">
    <name type="scientific">Tanacetum coccineum</name>
    <dbReference type="NCBI Taxonomy" id="301880"/>
    <lineage>
        <taxon>Eukaryota</taxon>
        <taxon>Viridiplantae</taxon>
        <taxon>Streptophyta</taxon>
        <taxon>Embryophyta</taxon>
        <taxon>Tracheophyta</taxon>
        <taxon>Spermatophyta</taxon>
        <taxon>Magnoliopsida</taxon>
        <taxon>eudicotyledons</taxon>
        <taxon>Gunneridae</taxon>
        <taxon>Pentapetalae</taxon>
        <taxon>asterids</taxon>
        <taxon>campanulids</taxon>
        <taxon>Asterales</taxon>
        <taxon>Asteraceae</taxon>
        <taxon>Asteroideae</taxon>
        <taxon>Anthemideae</taxon>
        <taxon>Anthemidinae</taxon>
        <taxon>Tanacetum</taxon>
    </lineage>
</organism>
<reference evidence="2" key="1">
    <citation type="journal article" date="2022" name="Int. J. Mol. Sci.">
        <title>Draft Genome of Tanacetum Coccineum: Genomic Comparison of Closely Related Tanacetum-Family Plants.</title>
        <authorList>
            <person name="Yamashiro T."/>
            <person name="Shiraishi A."/>
            <person name="Nakayama K."/>
            <person name="Satake H."/>
        </authorList>
    </citation>
    <scope>NUCLEOTIDE SEQUENCE</scope>
</reference>
<dbReference type="Proteomes" id="UP001151760">
    <property type="component" value="Unassembled WGS sequence"/>
</dbReference>
<keyword evidence="3" id="KW-1185">Reference proteome</keyword>
<evidence type="ECO:0000313" key="3">
    <source>
        <dbReference type="Proteomes" id="UP001151760"/>
    </source>
</evidence>
<evidence type="ECO:0000256" key="1">
    <source>
        <dbReference type="SAM" id="MobiDB-lite"/>
    </source>
</evidence>
<evidence type="ECO:0000313" key="2">
    <source>
        <dbReference type="EMBL" id="GJT77494.1"/>
    </source>
</evidence>
<reference evidence="2" key="2">
    <citation type="submission" date="2022-01" db="EMBL/GenBank/DDBJ databases">
        <authorList>
            <person name="Yamashiro T."/>
            <person name="Shiraishi A."/>
            <person name="Satake H."/>
            <person name="Nakayama K."/>
        </authorList>
    </citation>
    <scope>NUCLEOTIDE SEQUENCE</scope>
</reference>